<dbReference type="Proteomes" id="UP001164286">
    <property type="component" value="Unassembled WGS sequence"/>
</dbReference>
<dbReference type="AlphaFoldDB" id="A0AA38H239"/>
<protein>
    <submittedName>
        <fullName evidence="2">Uncharacterized protein</fullName>
    </submittedName>
</protein>
<feature type="region of interest" description="Disordered" evidence="1">
    <location>
        <begin position="39"/>
        <end position="99"/>
    </location>
</feature>
<dbReference type="EMBL" id="JAKWFO010000014">
    <property type="protein sequence ID" value="KAI9632375.1"/>
    <property type="molecule type" value="Genomic_DNA"/>
</dbReference>
<accession>A0AA38H239</accession>
<feature type="compositionally biased region" description="Basic and acidic residues" evidence="1">
    <location>
        <begin position="68"/>
        <end position="99"/>
    </location>
</feature>
<dbReference type="RefSeq" id="XP_052942152.1">
    <property type="nucleotide sequence ID" value="XM_053091215.1"/>
</dbReference>
<evidence type="ECO:0000313" key="3">
    <source>
        <dbReference type="Proteomes" id="UP001164286"/>
    </source>
</evidence>
<feature type="compositionally biased region" description="Basic and acidic residues" evidence="1">
    <location>
        <begin position="111"/>
        <end position="147"/>
    </location>
</feature>
<feature type="region of interest" description="Disordered" evidence="1">
    <location>
        <begin position="293"/>
        <end position="316"/>
    </location>
</feature>
<feature type="region of interest" description="Disordered" evidence="1">
    <location>
        <begin position="111"/>
        <end position="159"/>
    </location>
</feature>
<gene>
    <name evidence="2" type="ORF">MKK02DRAFT_40679</name>
</gene>
<proteinExistence type="predicted"/>
<sequence>MQIKSELPSSPPSTSSAASDSSYSLISAISSLSLSAARGIASANSAKHETKTEIGSKPPPPACGRPGRWGEGKSSKSRRNAREREAMFAGMTKKEQKVAWERAVQEKVRKAGREAKEARRMAKKEAKKVAPMAKPDKPITPEAESRSSRASSESSFDVVSQGTMRTGSIISAEDAKSSLDLFMLRPGRLFSQHEKLRIWQSLCYELGLADFDHDFSDTASIKSSSTFASTNSTETTSTTFSTSTILARPMPQTLTSAKNLLKSEGHVNIADYLQARKDGTGDSTCSEWSSCTSESSISQTGSDSGSETTECGADNGRAGRYRHLVHSSAGSMIKYTFKKKRFVRLEVAKAEVMQPLLRDFGVRRARG</sequence>
<feature type="region of interest" description="Disordered" evidence="1">
    <location>
        <begin position="1"/>
        <end position="22"/>
    </location>
</feature>
<evidence type="ECO:0000313" key="2">
    <source>
        <dbReference type="EMBL" id="KAI9632375.1"/>
    </source>
</evidence>
<name>A0AA38H239_9TREE</name>
<organism evidence="2 3">
    <name type="scientific">Dioszegia hungarica</name>
    <dbReference type="NCBI Taxonomy" id="4972"/>
    <lineage>
        <taxon>Eukaryota</taxon>
        <taxon>Fungi</taxon>
        <taxon>Dikarya</taxon>
        <taxon>Basidiomycota</taxon>
        <taxon>Agaricomycotina</taxon>
        <taxon>Tremellomycetes</taxon>
        <taxon>Tremellales</taxon>
        <taxon>Bulleribasidiaceae</taxon>
        <taxon>Dioszegia</taxon>
    </lineage>
</organism>
<dbReference type="GeneID" id="77730420"/>
<reference evidence="2" key="1">
    <citation type="journal article" date="2022" name="G3 (Bethesda)">
        <title>High quality genome of the basidiomycete yeast Dioszegia hungarica PDD-24b-2 isolated from cloud water.</title>
        <authorList>
            <person name="Jarrige D."/>
            <person name="Haridas S."/>
            <person name="Bleykasten-Grosshans C."/>
            <person name="Joly M."/>
            <person name="Nadalig T."/>
            <person name="Sancelme M."/>
            <person name="Vuilleumier S."/>
            <person name="Grigoriev I.V."/>
            <person name="Amato P."/>
            <person name="Bringel F."/>
        </authorList>
    </citation>
    <scope>NUCLEOTIDE SEQUENCE</scope>
    <source>
        <strain evidence="2">PDD-24b-2</strain>
    </source>
</reference>
<evidence type="ECO:0000256" key="1">
    <source>
        <dbReference type="SAM" id="MobiDB-lite"/>
    </source>
</evidence>
<keyword evidence="3" id="KW-1185">Reference proteome</keyword>
<feature type="compositionally biased region" description="Low complexity" evidence="1">
    <location>
        <begin position="293"/>
        <end position="307"/>
    </location>
</feature>
<comment type="caution">
    <text evidence="2">The sequence shown here is derived from an EMBL/GenBank/DDBJ whole genome shotgun (WGS) entry which is preliminary data.</text>
</comment>